<dbReference type="PANTHER" id="PTHR48098">
    <property type="entry name" value="ENTEROCHELIN ESTERASE-RELATED"/>
    <property type="match status" value="1"/>
</dbReference>
<dbReference type="InterPro" id="IPR000801">
    <property type="entry name" value="Esterase-like"/>
</dbReference>
<dbReference type="GO" id="GO:0016747">
    <property type="term" value="F:acyltransferase activity, transferring groups other than amino-acyl groups"/>
    <property type="evidence" value="ECO:0007669"/>
    <property type="project" value="TreeGrafter"/>
</dbReference>
<protein>
    <recommendedName>
        <fullName evidence="2">Enterochelin esterase</fullName>
    </recommendedName>
</protein>
<reference evidence="1" key="1">
    <citation type="submission" date="2018-05" db="EMBL/GenBank/DDBJ databases">
        <authorList>
            <person name="Lanie J.A."/>
            <person name="Ng W.-L."/>
            <person name="Kazmierczak K.M."/>
            <person name="Andrzejewski T.M."/>
            <person name="Davidsen T.M."/>
            <person name="Wayne K.J."/>
            <person name="Tettelin H."/>
            <person name="Glass J.I."/>
            <person name="Rusch D."/>
            <person name="Podicherti R."/>
            <person name="Tsui H.-C.T."/>
            <person name="Winkler M.E."/>
        </authorList>
    </citation>
    <scope>NUCLEOTIDE SEQUENCE</scope>
</reference>
<gene>
    <name evidence="1" type="ORF">METZ01_LOCUS159939</name>
</gene>
<dbReference type="Gene3D" id="3.40.50.1820">
    <property type="entry name" value="alpha/beta hydrolase"/>
    <property type="match status" value="1"/>
</dbReference>
<name>A0A382AZX6_9ZZZZ</name>
<evidence type="ECO:0000313" key="1">
    <source>
        <dbReference type="EMBL" id="SVB07085.1"/>
    </source>
</evidence>
<proteinExistence type="predicted"/>
<dbReference type="Pfam" id="PF00756">
    <property type="entry name" value="Esterase"/>
    <property type="match status" value="1"/>
</dbReference>
<dbReference type="SUPFAM" id="SSF53474">
    <property type="entry name" value="alpha/beta-Hydrolases"/>
    <property type="match status" value="1"/>
</dbReference>
<dbReference type="EMBL" id="UINC01027587">
    <property type="protein sequence ID" value="SVB07085.1"/>
    <property type="molecule type" value="Genomic_DNA"/>
</dbReference>
<sequence>MRLKHELEVHSTLMALKRPTWRNGRLLKLEYTSKVLAHNPLGDPHTRTLDVLLPPQYDAGSTHGRGRRFPVLFDLVGYTGSGQSHTNWRNFDENVPERVARLMHQRKMGRAIIVFPDCFTALGGNQYINSTAIGRYADYLTRELIPFVDKEFRTLAFREHRGCFGKSSGGYGAMIHAMKYTRYWGAVANHSGDAYFDFVYRSDWPSTLVELARYRPRRQQAADTNLIGEDVNLSQGVDDGRVRDFLRRIWNRSDLTSAEIHCLMNLCMAASYDPDPGAPNGFRIPFNMETGELLKTRWQRWLKHDPINLVARYAKNLKCLKGLFIDCGSRDQYHIQFGSRILSKRLKKAGIRHVYQEFNDTHSRIDYRMDVSLPFLYRSLRP</sequence>
<accession>A0A382AZX6</accession>
<organism evidence="1">
    <name type="scientific">marine metagenome</name>
    <dbReference type="NCBI Taxonomy" id="408172"/>
    <lineage>
        <taxon>unclassified sequences</taxon>
        <taxon>metagenomes</taxon>
        <taxon>ecological metagenomes</taxon>
    </lineage>
</organism>
<dbReference type="InterPro" id="IPR050583">
    <property type="entry name" value="Mycobacterial_A85_antigen"/>
</dbReference>
<dbReference type="PANTHER" id="PTHR48098:SF1">
    <property type="entry name" value="DIACYLGLYCEROL ACYLTRANSFERASE_MYCOLYLTRANSFERASE AG85A"/>
    <property type="match status" value="1"/>
</dbReference>
<dbReference type="InterPro" id="IPR029058">
    <property type="entry name" value="AB_hydrolase_fold"/>
</dbReference>
<evidence type="ECO:0008006" key="2">
    <source>
        <dbReference type="Google" id="ProtNLM"/>
    </source>
</evidence>
<dbReference type="AlphaFoldDB" id="A0A382AZX6"/>